<feature type="compositionally biased region" description="Basic and acidic residues" evidence="2">
    <location>
        <begin position="682"/>
        <end position="702"/>
    </location>
</feature>
<protein>
    <recommendedName>
        <fullName evidence="3">Opioid growth factor receptor (OGFr) conserved domain-containing protein</fullName>
    </recommendedName>
</protein>
<dbReference type="Ensembl" id="ENSPSTT00000024252.1">
    <property type="protein sequence ID" value="ENSPSTP00000023069.1"/>
    <property type="gene ID" value="ENSPSTG00000016968.1"/>
</dbReference>
<feature type="compositionally biased region" description="Basic and acidic residues" evidence="2">
    <location>
        <begin position="473"/>
        <end position="506"/>
    </location>
</feature>
<reference evidence="4" key="1">
    <citation type="submission" date="2025-08" db="UniProtKB">
        <authorList>
            <consortium name="Ensembl"/>
        </authorList>
    </citation>
    <scope>IDENTIFICATION</scope>
</reference>
<feature type="compositionally biased region" description="Acidic residues" evidence="2">
    <location>
        <begin position="143"/>
        <end position="160"/>
    </location>
</feature>
<dbReference type="PANTHER" id="PTHR14015">
    <property type="entry name" value="OPIOID GROWTH FACTOR RECEPTOR OGFR ZETA-TYPE OPIOID RECEPTOR"/>
    <property type="match status" value="1"/>
</dbReference>
<evidence type="ECO:0000256" key="2">
    <source>
        <dbReference type="SAM" id="MobiDB-lite"/>
    </source>
</evidence>
<feature type="compositionally biased region" description="Basic and acidic residues" evidence="2">
    <location>
        <begin position="810"/>
        <end position="826"/>
    </location>
</feature>
<accession>A0A8C9G0M6</accession>
<feature type="compositionally biased region" description="Polar residues" evidence="2">
    <location>
        <begin position="780"/>
        <end position="797"/>
    </location>
</feature>
<keyword evidence="5" id="KW-1185">Reference proteome</keyword>
<dbReference type="InterPro" id="IPR006757">
    <property type="entry name" value="OGF_rcpt"/>
</dbReference>
<dbReference type="Proteomes" id="UP000694428">
    <property type="component" value="Unplaced"/>
</dbReference>
<evidence type="ECO:0000313" key="5">
    <source>
        <dbReference type="Proteomes" id="UP000694428"/>
    </source>
</evidence>
<evidence type="ECO:0000256" key="1">
    <source>
        <dbReference type="ARBA" id="ARBA00010365"/>
    </source>
</evidence>
<feature type="compositionally biased region" description="Basic and acidic residues" evidence="2">
    <location>
        <begin position="761"/>
        <end position="776"/>
    </location>
</feature>
<feature type="domain" description="Opioid growth factor receptor (OGFr) conserved" evidence="3">
    <location>
        <begin position="254"/>
        <end position="459"/>
    </location>
</feature>
<dbReference type="Pfam" id="PF04664">
    <property type="entry name" value="OGFr_N"/>
    <property type="match status" value="1"/>
</dbReference>
<feature type="region of interest" description="Disordered" evidence="2">
    <location>
        <begin position="143"/>
        <end position="187"/>
    </location>
</feature>
<evidence type="ECO:0000313" key="4">
    <source>
        <dbReference type="Ensembl" id="ENSPSTP00000023069.1"/>
    </source>
</evidence>
<dbReference type="PANTHER" id="PTHR14015:SF1">
    <property type="entry name" value="OPIOID GROWTH FACTOR RECEPTOR"/>
    <property type="match status" value="1"/>
</dbReference>
<dbReference type="AlphaFoldDB" id="A0A8C9G0M6"/>
<dbReference type="GO" id="GO:0140625">
    <property type="term" value="F:opioid growth factor receptor activity"/>
    <property type="evidence" value="ECO:0007669"/>
    <property type="project" value="InterPro"/>
</dbReference>
<feature type="compositionally biased region" description="Polar residues" evidence="2">
    <location>
        <begin position="670"/>
        <end position="681"/>
    </location>
</feature>
<name>A0A8C9G0M6_PAVCR</name>
<proteinExistence type="inferred from homology"/>
<dbReference type="GO" id="GO:0016020">
    <property type="term" value="C:membrane"/>
    <property type="evidence" value="ECO:0007669"/>
    <property type="project" value="InterPro"/>
</dbReference>
<feature type="region of interest" description="Disordered" evidence="2">
    <location>
        <begin position="464"/>
        <end position="569"/>
    </location>
</feature>
<feature type="compositionally biased region" description="Low complexity" evidence="2">
    <location>
        <begin position="703"/>
        <end position="716"/>
    </location>
</feature>
<feature type="region of interest" description="Disordered" evidence="2">
    <location>
        <begin position="601"/>
        <end position="826"/>
    </location>
</feature>
<comment type="similarity">
    <text evidence="1">Belongs to the opioid growth factor receptor family.</text>
</comment>
<sequence>MEGGTLPLLQDPAPGRRAKARIPLRSPFLLGACRMAFPPLFPQVDSLRAVTPGWWRAGRAGAGTARSRLLPNGAPCRRKGVGRAGLPPPPPRPTCSGFVRAGPAFLSLSFSPARLPMAAWFGFRAEEDEEGDETCFWRYDSTWEEDDDDEEEEEDGDEGQPEGAEAAAGEEPEDAEKSVLSSPRESRQAQPRWYTKFLKLLMYLFSTEGQRRSNSSPLFQRSFKFSGRRNWNAARDLQRYRHHYPGLTESETDEEEDMWNLSFYKNEIAFMPHGLHIEDLLESWWDNYEVLEENHSYIQWLFPLREHGMNFRAKPLTCQEIEALKKSEEVMERFIRAYRLMLRFYGIILVNQETGELKRAENWAERFLNLNRFSHNNLRITRILKCLGEMGYEHYQVHLVKFFLTETLVNETLPNVKRSALDYFLFTIRSKRKRRELVHYAWQHYKPQGSFVWGPHDKLLKYRPRSTKSQLHQKAENKQETPGKKIDDSVEEGQNRPLEEEQKAGDAADLQTEANEEDVREKISECVSKGGDDEDEKNTSFAQQEKDCNSEAEVQDAAENDCAKESKKRKLDANIADTLKSGLQKSPSDIEKISSNLEECAIDAEIPSDPPLKTGQDQETPKEENANAKDLAVPETGDAAVKRRKVDKRTQRNKTFNLAINLNMAPPAHSAQSHPSVSNAKTENEKVSEKKAAVEEMSEKAEGNANGGALSSSAASVLPNTAQTSPLSDDMESSADQVAAKSDEHHCNTTLPESNSEAGEVEQHKNTANVSEKEGAKATGNKQIPGSPEQSVASSCAEQDGAEVAIQRTDSSEHTAEPGEEHVATV</sequence>
<dbReference type="InterPro" id="IPR039574">
    <property type="entry name" value="OGFr"/>
</dbReference>
<organism evidence="4 5">
    <name type="scientific">Pavo cristatus</name>
    <name type="common">Indian peafowl</name>
    <name type="synonym">Blue peafowl</name>
    <dbReference type="NCBI Taxonomy" id="9049"/>
    <lineage>
        <taxon>Eukaryota</taxon>
        <taxon>Metazoa</taxon>
        <taxon>Chordata</taxon>
        <taxon>Craniata</taxon>
        <taxon>Vertebrata</taxon>
        <taxon>Euteleostomi</taxon>
        <taxon>Archelosauria</taxon>
        <taxon>Archosauria</taxon>
        <taxon>Dinosauria</taxon>
        <taxon>Saurischia</taxon>
        <taxon>Theropoda</taxon>
        <taxon>Coelurosauria</taxon>
        <taxon>Aves</taxon>
        <taxon>Neognathae</taxon>
        <taxon>Galloanserae</taxon>
        <taxon>Galliformes</taxon>
        <taxon>Phasianidae</taxon>
        <taxon>Phasianinae</taxon>
        <taxon>Pavo</taxon>
    </lineage>
</organism>
<reference evidence="4" key="2">
    <citation type="submission" date="2025-09" db="UniProtKB">
        <authorList>
            <consortium name="Ensembl"/>
        </authorList>
    </citation>
    <scope>IDENTIFICATION</scope>
</reference>
<feature type="compositionally biased region" description="Polar residues" evidence="2">
    <location>
        <begin position="718"/>
        <end position="727"/>
    </location>
</feature>
<evidence type="ECO:0000259" key="3">
    <source>
        <dbReference type="Pfam" id="PF04664"/>
    </source>
</evidence>
<feature type="compositionally biased region" description="Polar residues" evidence="2">
    <location>
        <begin position="748"/>
        <end position="757"/>
    </location>
</feature>